<sequence>MRFGILGALTVWLDGRPLPLGSSKQRLLCATLLLNANEVLSTDYLADMLWGDPQPASAAANLRTYAHGLRRTLETPIGRPRLHRRTGGYLLEVGPDELDLVEFQAVAARGRDALAAGDLAAAEASLETALRLWRGTPLAELPLPPLLAQRVAQLEEERLLTEEDWVEARLSLGASADLVGRLRKTAEEHPLRQRTWGQLMVALYRTGDVAGAVAAYRRARQTLADETGLDPSPALDQIYQDVLNHNPQLTDTAPARSRSPLLRPPMSELPPSPAALVGRQPEIATVLSWLGDAPERSVVALHGPGGVGKSALAVRIASQLADRYPGGTLYVDLQGADANLGPLHPVDVVRRFLRALGVPGNAVPSELGEAVAAYRSEIAGRGLLAVLDNAHNAAQVKPLLPVDPSCAAIVTSRQMLATLPNSHHLAIGLLPTAQAVTLLEADCGADRVAAQPSMATRLVELCGHLPLAIRIVGARLASRPEWPLSSFADRLADPAQRLDELEYDDLSVRASVRIAYTTMERGDPRDQRCARAFRLIGAVPIPQITVRAVASLLGEPTTVAQTALDRLADQRLVDPRRPGTYGIHDLLRLYAHEQAGVESDTERQAAVERLIETYLLGARRVEQLANAGWSPTPEEASAVLPWQDAPATPAEATAWLADEHANLVELFTQASTMPGDTPRLAARLAWASVAVLHRHGYRHEAFTVIDGAVSVTTRLGMTLELGAALFYRAQLTKGAGNADAVEADLARCLELTRSLGNQARISACLDSLGNLRYRQGEPVEALVFHEEALAVRRALGLPLPIGASLSNMAQVRFDNGQVAEAFEGVDEALKLAREIGATGLEGAALSMRGRLLCRTGHWADSLSSLTEAIVCTEATNDLHTRCEAHLTRVATHLGRADHEAALRDATRAEDLAMRVGDHYLRAVARWAASRAYAAAGDEASARQLAEQARELGRPVSAYREPMYEHFFGSLPTAP</sequence>
<dbReference type="InterPro" id="IPR016032">
    <property type="entry name" value="Sig_transdc_resp-reg_C-effctor"/>
</dbReference>
<comment type="caution">
    <text evidence="7">The sequence shown here is derived from an EMBL/GenBank/DDBJ whole genome shotgun (WGS) entry which is preliminary data.</text>
</comment>
<comment type="similarity">
    <text evidence="1">Belongs to the AfsR/DnrI/RedD regulatory family.</text>
</comment>
<dbReference type="PANTHER" id="PTHR35807">
    <property type="entry name" value="TRANSCRIPTIONAL REGULATOR REDD-RELATED"/>
    <property type="match status" value="1"/>
</dbReference>
<organism evidence="7 8">
    <name type="scientific">Micromonospora sonneratiae</name>
    <dbReference type="NCBI Taxonomy" id="1184706"/>
    <lineage>
        <taxon>Bacteria</taxon>
        <taxon>Bacillati</taxon>
        <taxon>Actinomycetota</taxon>
        <taxon>Actinomycetes</taxon>
        <taxon>Micromonosporales</taxon>
        <taxon>Micromonosporaceae</taxon>
        <taxon>Micromonospora</taxon>
    </lineage>
</organism>
<evidence type="ECO:0000313" key="8">
    <source>
        <dbReference type="Proteomes" id="UP001597260"/>
    </source>
</evidence>
<keyword evidence="3 5" id="KW-0238">DNA-binding</keyword>
<evidence type="ECO:0000256" key="1">
    <source>
        <dbReference type="ARBA" id="ARBA00005820"/>
    </source>
</evidence>
<evidence type="ECO:0000259" key="6">
    <source>
        <dbReference type="PROSITE" id="PS51755"/>
    </source>
</evidence>
<dbReference type="PROSITE" id="PS51755">
    <property type="entry name" value="OMPR_PHOB"/>
    <property type="match status" value="1"/>
</dbReference>
<dbReference type="InterPro" id="IPR036388">
    <property type="entry name" value="WH-like_DNA-bd_sf"/>
</dbReference>
<dbReference type="Pfam" id="PF13401">
    <property type="entry name" value="AAA_22"/>
    <property type="match status" value="1"/>
</dbReference>
<dbReference type="Gene3D" id="1.10.10.10">
    <property type="entry name" value="Winged helix-like DNA-binding domain superfamily/Winged helix DNA-binding domain"/>
    <property type="match status" value="1"/>
</dbReference>
<dbReference type="InterPro" id="IPR019734">
    <property type="entry name" value="TPR_rpt"/>
</dbReference>
<reference evidence="8" key="1">
    <citation type="journal article" date="2019" name="Int. J. Syst. Evol. Microbiol.">
        <title>The Global Catalogue of Microorganisms (GCM) 10K type strain sequencing project: providing services to taxonomists for standard genome sequencing and annotation.</title>
        <authorList>
            <consortium name="The Broad Institute Genomics Platform"/>
            <consortium name="The Broad Institute Genome Sequencing Center for Infectious Disease"/>
            <person name="Wu L."/>
            <person name="Ma J."/>
        </authorList>
    </citation>
    <scope>NUCLEOTIDE SEQUENCE [LARGE SCALE GENOMIC DNA]</scope>
    <source>
        <strain evidence="8">JCM 31037</strain>
    </source>
</reference>
<dbReference type="Pfam" id="PF13374">
    <property type="entry name" value="TPR_10"/>
    <property type="match status" value="1"/>
</dbReference>
<feature type="domain" description="OmpR/PhoB-type" evidence="6">
    <location>
        <begin position="1"/>
        <end position="93"/>
    </location>
</feature>
<dbReference type="PANTHER" id="PTHR35807:SF1">
    <property type="entry name" value="TRANSCRIPTIONAL REGULATOR REDD"/>
    <property type="match status" value="1"/>
</dbReference>
<dbReference type="Proteomes" id="UP001597260">
    <property type="component" value="Unassembled WGS sequence"/>
</dbReference>
<dbReference type="EMBL" id="JBHTMP010000001">
    <property type="protein sequence ID" value="MFD1319674.1"/>
    <property type="molecule type" value="Genomic_DNA"/>
</dbReference>
<keyword evidence="4" id="KW-0804">Transcription</keyword>
<feature type="DNA-binding region" description="OmpR/PhoB-type" evidence="5">
    <location>
        <begin position="1"/>
        <end position="93"/>
    </location>
</feature>
<dbReference type="SUPFAM" id="SSF52540">
    <property type="entry name" value="P-loop containing nucleoside triphosphate hydrolases"/>
    <property type="match status" value="1"/>
</dbReference>
<dbReference type="SMART" id="SM00862">
    <property type="entry name" value="Trans_reg_C"/>
    <property type="match status" value="1"/>
</dbReference>
<dbReference type="PRINTS" id="PR00364">
    <property type="entry name" value="DISEASERSIST"/>
</dbReference>
<name>A0ABW3Y5I4_9ACTN</name>
<dbReference type="InterPro" id="IPR011990">
    <property type="entry name" value="TPR-like_helical_dom_sf"/>
</dbReference>
<dbReference type="SMART" id="SM00028">
    <property type="entry name" value="TPR"/>
    <property type="match status" value="5"/>
</dbReference>
<accession>A0ABW3Y5I4</accession>
<dbReference type="SMART" id="SM01043">
    <property type="entry name" value="BTAD"/>
    <property type="match status" value="1"/>
</dbReference>
<dbReference type="Gene3D" id="1.25.40.10">
    <property type="entry name" value="Tetratricopeptide repeat domain"/>
    <property type="match status" value="2"/>
</dbReference>
<evidence type="ECO:0000256" key="4">
    <source>
        <dbReference type="ARBA" id="ARBA00023163"/>
    </source>
</evidence>
<dbReference type="InterPro" id="IPR049945">
    <property type="entry name" value="AAA_22"/>
</dbReference>
<dbReference type="InterPro" id="IPR027417">
    <property type="entry name" value="P-loop_NTPase"/>
</dbReference>
<protein>
    <submittedName>
        <fullName evidence="7">BTAD domain-containing putative transcriptional regulator</fullName>
    </submittedName>
</protein>
<proteinExistence type="inferred from homology"/>
<gene>
    <name evidence="7" type="ORF">ACFQ4H_01080</name>
</gene>
<dbReference type="Pfam" id="PF03704">
    <property type="entry name" value="BTAD"/>
    <property type="match status" value="1"/>
</dbReference>
<evidence type="ECO:0000313" key="7">
    <source>
        <dbReference type="EMBL" id="MFD1319674.1"/>
    </source>
</evidence>
<evidence type="ECO:0000256" key="2">
    <source>
        <dbReference type="ARBA" id="ARBA00023015"/>
    </source>
</evidence>
<dbReference type="InterPro" id="IPR051677">
    <property type="entry name" value="AfsR-DnrI-RedD_regulator"/>
</dbReference>
<dbReference type="SUPFAM" id="SSF48452">
    <property type="entry name" value="TPR-like"/>
    <property type="match status" value="2"/>
</dbReference>
<keyword evidence="2" id="KW-0805">Transcription regulation</keyword>
<dbReference type="InterPro" id="IPR001867">
    <property type="entry name" value="OmpR/PhoB-type_DNA-bd"/>
</dbReference>
<keyword evidence="8" id="KW-1185">Reference proteome</keyword>
<dbReference type="InterPro" id="IPR005158">
    <property type="entry name" value="BTAD"/>
</dbReference>
<dbReference type="SUPFAM" id="SSF46894">
    <property type="entry name" value="C-terminal effector domain of the bipartite response regulators"/>
    <property type="match status" value="1"/>
</dbReference>
<dbReference type="Gene3D" id="3.40.50.300">
    <property type="entry name" value="P-loop containing nucleotide triphosphate hydrolases"/>
    <property type="match status" value="1"/>
</dbReference>
<evidence type="ECO:0000256" key="5">
    <source>
        <dbReference type="PROSITE-ProRule" id="PRU01091"/>
    </source>
</evidence>
<evidence type="ECO:0000256" key="3">
    <source>
        <dbReference type="ARBA" id="ARBA00023125"/>
    </source>
</evidence>
<dbReference type="RefSeq" id="WP_377566225.1">
    <property type="nucleotide sequence ID" value="NZ_JBHTMP010000001.1"/>
</dbReference>
<dbReference type="CDD" id="cd15831">
    <property type="entry name" value="BTAD"/>
    <property type="match status" value="1"/>
</dbReference>